<dbReference type="SUPFAM" id="SSF53098">
    <property type="entry name" value="Ribonuclease H-like"/>
    <property type="match status" value="1"/>
</dbReference>
<dbReference type="Proteomes" id="UP000886595">
    <property type="component" value="Unassembled WGS sequence"/>
</dbReference>
<dbReference type="EMBL" id="JAAMPC010000004">
    <property type="protein sequence ID" value="KAG2315050.1"/>
    <property type="molecule type" value="Genomic_DNA"/>
</dbReference>
<dbReference type="InterPro" id="IPR002156">
    <property type="entry name" value="RNaseH_domain"/>
</dbReference>
<dbReference type="OrthoDB" id="1112926at2759"/>
<dbReference type="InterPro" id="IPR044730">
    <property type="entry name" value="RNase_H-like_dom_plant"/>
</dbReference>
<dbReference type="Gene3D" id="3.30.420.10">
    <property type="entry name" value="Ribonuclease H-like superfamily/Ribonuclease H"/>
    <property type="match status" value="1"/>
</dbReference>
<evidence type="ECO:0000313" key="3">
    <source>
        <dbReference type="Proteomes" id="UP000886595"/>
    </source>
</evidence>
<dbReference type="GO" id="GO:0004523">
    <property type="term" value="F:RNA-DNA hybrid ribonuclease activity"/>
    <property type="evidence" value="ECO:0007669"/>
    <property type="project" value="InterPro"/>
</dbReference>
<reference evidence="2 3" key="1">
    <citation type="submission" date="2020-02" db="EMBL/GenBank/DDBJ databases">
        <authorList>
            <person name="Ma Q."/>
            <person name="Huang Y."/>
            <person name="Song X."/>
            <person name="Pei D."/>
        </authorList>
    </citation>
    <scope>NUCLEOTIDE SEQUENCE [LARGE SCALE GENOMIC DNA]</scope>
    <source>
        <strain evidence="2">Sxm20200214</strain>
        <tissue evidence="2">Leaf</tissue>
    </source>
</reference>
<dbReference type="PANTHER" id="PTHR47074:SF49">
    <property type="entry name" value="POLYNUCLEOTIDYL TRANSFERASE, RIBONUCLEASE H-LIKE SUPERFAMILY PROTEIN"/>
    <property type="match status" value="1"/>
</dbReference>
<comment type="caution">
    <text evidence="2">The sequence shown here is derived from an EMBL/GenBank/DDBJ whole genome shotgun (WGS) entry which is preliminary data.</text>
</comment>
<gene>
    <name evidence="2" type="ORF">Bca52824_018172</name>
</gene>
<keyword evidence="3" id="KW-1185">Reference proteome</keyword>
<name>A0A8X7VPM3_BRACI</name>
<proteinExistence type="predicted"/>
<dbReference type="GO" id="GO:0003676">
    <property type="term" value="F:nucleic acid binding"/>
    <property type="evidence" value="ECO:0007669"/>
    <property type="project" value="InterPro"/>
</dbReference>
<sequence length="218" mass="23627">MISLPLLGLGNTPLYPWILWILWTNRNKLVFKDKFFSEESSVLKAIQDSRAWKAAQTCVEMPSVPQSVVPFTCSPVTNSYTWSSFSDAAWDSSTGNCGLGGYLHDATNACTETFSSHRRYVPSALVAEALAVKAAITAAATSHVSSLNVFSDSKALILLLNSQDQDVALKGILHDIRILALSFTSISFFFISRLANTVADSLAKTALHSLNSFVAATD</sequence>
<dbReference type="CDD" id="cd06222">
    <property type="entry name" value="RNase_H_like"/>
    <property type="match status" value="1"/>
</dbReference>
<accession>A0A8X7VPM3</accession>
<dbReference type="InterPro" id="IPR052929">
    <property type="entry name" value="RNase_H-like_EbsB-rel"/>
</dbReference>
<dbReference type="InterPro" id="IPR036397">
    <property type="entry name" value="RNaseH_sf"/>
</dbReference>
<protein>
    <recommendedName>
        <fullName evidence="1">RNase H type-1 domain-containing protein</fullName>
    </recommendedName>
</protein>
<dbReference type="Pfam" id="PF13456">
    <property type="entry name" value="RVT_3"/>
    <property type="match status" value="1"/>
</dbReference>
<dbReference type="InterPro" id="IPR012337">
    <property type="entry name" value="RNaseH-like_sf"/>
</dbReference>
<dbReference type="AlphaFoldDB" id="A0A8X7VPM3"/>
<dbReference type="PANTHER" id="PTHR47074">
    <property type="entry name" value="BNAC02G40300D PROTEIN"/>
    <property type="match status" value="1"/>
</dbReference>
<organism evidence="2 3">
    <name type="scientific">Brassica carinata</name>
    <name type="common">Ethiopian mustard</name>
    <name type="synonym">Abyssinian cabbage</name>
    <dbReference type="NCBI Taxonomy" id="52824"/>
    <lineage>
        <taxon>Eukaryota</taxon>
        <taxon>Viridiplantae</taxon>
        <taxon>Streptophyta</taxon>
        <taxon>Embryophyta</taxon>
        <taxon>Tracheophyta</taxon>
        <taxon>Spermatophyta</taxon>
        <taxon>Magnoliopsida</taxon>
        <taxon>eudicotyledons</taxon>
        <taxon>Gunneridae</taxon>
        <taxon>Pentapetalae</taxon>
        <taxon>rosids</taxon>
        <taxon>malvids</taxon>
        <taxon>Brassicales</taxon>
        <taxon>Brassicaceae</taxon>
        <taxon>Brassiceae</taxon>
        <taxon>Brassica</taxon>
    </lineage>
</organism>
<evidence type="ECO:0000259" key="1">
    <source>
        <dbReference type="Pfam" id="PF13456"/>
    </source>
</evidence>
<evidence type="ECO:0000313" key="2">
    <source>
        <dbReference type="EMBL" id="KAG2315050.1"/>
    </source>
</evidence>
<feature type="domain" description="RNase H type-1" evidence="1">
    <location>
        <begin position="86"/>
        <end position="206"/>
    </location>
</feature>